<dbReference type="EMBL" id="JAAAUQ010002109">
    <property type="protein sequence ID" value="KAF9127730.1"/>
    <property type="molecule type" value="Genomic_DNA"/>
</dbReference>
<gene>
    <name evidence="1" type="ORF">BG015_004481</name>
</gene>
<organism evidence="1 2">
    <name type="scientific">Linnemannia schmuckeri</name>
    <dbReference type="NCBI Taxonomy" id="64567"/>
    <lineage>
        <taxon>Eukaryota</taxon>
        <taxon>Fungi</taxon>
        <taxon>Fungi incertae sedis</taxon>
        <taxon>Mucoromycota</taxon>
        <taxon>Mortierellomycotina</taxon>
        <taxon>Mortierellomycetes</taxon>
        <taxon>Mortierellales</taxon>
        <taxon>Mortierellaceae</taxon>
        <taxon>Linnemannia</taxon>
    </lineage>
</organism>
<name>A0A9P5RDU6_9FUNG</name>
<comment type="caution">
    <text evidence="1">The sequence shown here is derived from an EMBL/GenBank/DDBJ whole genome shotgun (WGS) entry which is preliminary data.</text>
</comment>
<evidence type="ECO:0000313" key="2">
    <source>
        <dbReference type="Proteomes" id="UP000748756"/>
    </source>
</evidence>
<reference evidence="1" key="1">
    <citation type="journal article" date="2020" name="Fungal Divers.">
        <title>Resolving the Mortierellaceae phylogeny through synthesis of multi-gene phylogenetics and phylogenomics.</title>
        <authorList>
            <person name="Vandepol N."/>
            <person name="Liber J."/>
            <person name="Desiro A."/>
            <person name="Na H."/>
            <person name="Kennedy M."/>
            <person name="Barry K."/>
            <person name="Grigoriev I.V."/>
            <person name="Miller A.N."/>
            <person name="O'Donnell K."/>
            <person name="Stajich J.E."/>
            <person name="Bonito G."/>
        </authorList>
    </citation>
    <scope>NUCLEOTIDE SEQUENCE</scope>
    <source>
        <strain evidence="1">NRRL 6426</strain>
    </source>
</reference>
<accession>A0A9P5RDU6</accession>
<protein>
    <submittedName>
        <fullName evidence="1">Uncharacterized protein</fullName>
    </submittedName>
</protein>
<sequence>IKDLACLRQKNIGQAEQKMAWTTSASSKAVEASLKSNPQIRVIGEHISELEVDRANPSV</sequence>
<evidence type="ECO:0000313" key="1">
    <source>
        <dbReference type="EMBL" id="KAF9127730.1"/>
    </source>
</evidence>
<proteinExistence type="predicted"/>
<feature type="non-terminal residue" evidence="1">
    <location>
        <position position="1"/>
    </location>
</feature>
<dbReference type="Proteomes" id="UP000748756">
    <property type="component" value="Unassembled WGS sequence"/>
</dbReference>
<dbReference type="AlphaFoldDB" id="A0A9P5RDU6"/>
<keyword evidence="2" id="KW-1185">Reference proteome</keyword>
<dbReference type="OrthoDB" id="10569724at2759"/>